<comment type="caution">
    <text evidence="1">The sequence shown here is derived from an EMBL/GenBank/DDBJ whole genome shotgun (WGS) entry which is preliminary data.</text>
</comment>
<evidence type="ECO:0000313" key="2">
    <source>
        <dbReference type="Proteomes" id="UP000541425"/>
    </source>
</evidence>
<organism evidence="1 2">
    <name type="scientific">Alloprevotella rava</name>
    <dbReference type="NCBI Taxonomy" id="671218"/>
    <lineage>
        <taxon>Bacteria</taxon>
        <taxon>Pseudomonadati</taxon>
        <taxon>Bacteroidota</taxon>
        <taxon>Bacteroidia</taxon>
        <taxon>Bacteroidales</taxon>
        <taxon>Prevotellaceae</taxon>
        <taxon>Alloprevotella</taxon>
    </lineage>
</organism>
<reference evidence="1 2" key="1">
    <citation type="submission" date="2020-08" db="EMBL/GenBank/DDBJ databases">
        <title>Genomic Encyclopedia of Type Strains, Phase IV (KMG-IV): sequencing the most valuable type-strain genomes for metagenomic binning, comparative biology and taxonomic classification.</title>
        <authorList>
            <person name="Goeker M."/>
        </authorList>
    </citation>
    <scope>NUCLEOTIDE SEQUENCE [LARGE SCALE GENOMIC DNA]</scope>
    <source>
        <strain evidence="1 2">DSM 22548</strain>
    </source>
</reference>
<sequence length="140" mass="15798">MEIDFFFESSDHLRYENGEIVAGPHPAGASRAVKVEPNINGCSGYNVNGGEGYIVTIYNMDGVLPIWQNNVQMSPKPMRVVSQSADKIVLRGYPVQAMSPFGWVDFDGQDYGLTIYIKNEEVEKCVLHLHDRKVDIEYLR</sequence>
<name>A0A7W5YEZ0_9BACT</name>
<accession>A0A7W5YEZ0</accession>
<proteinExistence type="predicted"/>
<gene>
    <name evidence="1" type="ORF">FHS60_000108</name>
</gene>
<dbReference type="AlphaFoldDB" id="A0A7W5YEZ0"/>
<evidence type="ECO:0000313" key="1">
    <source>
        <dbReference type="EMBL" id="MBB3701666.1"/>
    </source>
</evidence>
<dbReference type="EMBL" id="JACICA010000001">
    <property type="protein sequence ID" value="MBB3701666.1"/>
    <property type="molecule type" value="Genomic_DNA"/>
</dbReference>
<dbReference type="Proteomes" id="UP000541425">
    <property type="component" value="Unassembled WGS sequence"/>
</dbReference>
<dbReference type="RefSeq" id="WP_183693532.1">
    <property type="nucleotide sequence ID" value="NZ_JACICA010000001.1"/>
</dbReference>
<protein>
    <submittedName>
        <fullName evidence="1">Uncharacterized protein</fullName>
    </submittedName>
</protein>